<gene>
    <name evidence="3" type="ORF">BN12_2200011</name>
</gene>
<dbReference type="NCBIfam" id="NF047864">
    <property type="entry name" value="CBU_0592_membra"/>
    <property type="match status" value="1"/>
</dbReference>
<keyword evidence="1" id="KW-0472">Membrane</keyword>
<dbReference type="OrthoDB" id="73992at2"/>
<organism evidence="3 4">
    <name type="scientific">Nostocoides japonicum T1-X7</name>
    <dbReference type="NCBI Taxonomy" id="1194083"/>
    <lineage>
        <taxon>Bacteria</taxon>
        <taxon>Bacillati</taxon>
        <taxon>Actinomycetota</taxon>
        <taxon>Actinomycetes</taxon>
        <taxon>Micrococcales</taxon>
        <taxon>Intrasporangiaceae</taxon>
        <taxon>Nostocoides</taxon>
    </lineage>
</organism>
<accession>A0A077M0N3</accession>
<dbReference type="EMBL" id="CAJB01000136">
    <property type="protein sequence ID" value="CCH77770.1"/>
    <property type="molecule type" value="Genomic_DNA"/>
</dbReference>
<evidence type="ECO:0000313" key="3">
    <source>
        <dbReference type="EMBL" id="CCH77770.1"/>
    </source>
</evidence>
<dbReference type="AlphaFoldDB" id="A0A077M0N3"/>
<comment type="caution">
    <text evidence="3">The sequence shown here is derived from an EMBL/GenBank/DDBJ whole genome shotgun (WGS) entry which is preliminary data.</text>
</comment>
<keyword evidence="1" id="KW-1133">Transmembrane helix</keyword>
<name>A0A077M0N3_9MICO</name>
<sequence length="84" mass="9078">MEQLVQVLGSLLILAGFVAAQRGWLRPSSRSYLVLNLVGSAILAVDALRGHQWGFLLLEGVWAVVSAVGLLSALRRRTPTITSH</sequence>
<dbReference type="InterPro" id="IPR058058">
    <property type="entry name" value="CBU_0592-like"/>
</dbReference>
<dbReference type="Pfam" id="PF26604">
    <property type="entry name" value="CBU_0592"/>
    <property type="match status" value="1"/>
</dbReference>
<reference evidence="3 4" key="1">
    <citation type="journal article" date="2013" name="ISME J.">
        <title>A metabolic model for members of the genus Tetrasphaera involved in enhanced biological phosphorus removal.</title>
        <authorList>
            <person name="Kristiansen R."/>
            <person name="Nguyen H.T.T."/>
            <person name="Saunders A.M."/>
            <person name="Nielsen J.L."/>
            <person name="Wimmer R."/>
            <person name="Le V.Q."/>
            <person name="McIlroy S.J."/>
            <person name="Petrovski S."/>
            <person name="Seviour R.J."/>
            <person name="Calteau A."/>
            <person name="Nielsen K.L."/>
            <person name="Nielsen P.H."/>
        </authorList>
    </citation>
    <scope>NUCLEOTIDE SEQUENCE [LARGE SCALE GENOMIC DNA]</scope>
    <source>
        <strain evidence="3 4">T1-X7</strain>
    </source>
</reference>
<evidence type="ECO:0000313" key="4">
    <source>
        <dbReference type="Proteomes" id="UP000035721"/>
    </source>
</evidence>
<dbReference type="Proteomes" id="UP000035721">
    <property type="component" value="Unassembled WGS sequence"/>
</dbReference>
<feature type="domain" description="CBU-0592-like" evidence="2">
    <location>
        <begin position="3"/>
        <end position="77"/>
    </location>
</feature>
<feature type="transmembrane region" description="Helical" evidence="1">
    <location>
        <begin position="55"/>
        <end position="74"/>
    </location>
</feature>
<keyword evidence="1" id="KW-0812">Transmembrane</keyword>
<evidence type="ECO:0000256" key="1">
    <source>
        <dbReference type="SAM" id="Phobius"/>
    </source>
</evidence>
<dbReference type="RefSeq" id="WP_048556573.1">
    <property type="nucleotide sequence ID" value="NZ_HF570958.1"/>
</dbReference>
<protein>
    <submittedName>
        <fullName evidence="3">Putative permease</fullName>
    </submittedName>
</protein>
<evidence type="ECO:0000259" key="2">
    <source>
        <dbReference type="Pfam" id="PF26604"/>
    </source>
</evidence>
<proteinExistence type="predicted"/>
<keyword evidence="4" id="KW-1185">Reference proteome</keyword>